<evidence type="ECO:0000313" key="2">
    <source>
        <dbReference type="Proteomes" id="UP001370758"/>
    </source>
</evidence>
<evidence type="ECO:0000313" key="1">
    <source>
        <dbReference type="EMBL" id="KAK6504645.1"/>
    </source>
</evidence>
<sequence length="569" mass="66859">MPTLESLPIDIKFAILSFLPTARSLRSLCHAYESYLSVYQTYHTLIDSTVLYNDALEHYSRDSLWLARYHDALGNTKNDNCQERRSSCVARAEYLAFPNALTVEDAERISYSEELRKEVYSLIEGTKKYGSPIIFSQQKEGKNRIVQNHRVVLEISRRLVHSKLSKQQCWKGYSTNEQNSLMVADELPYSCFAINCEEEERIIKAIYRFFVGVNVTYISSEDYQVSFRDGLDTWGCRGIVVVKVVRDFFLEVFARMESSLPYQQNWTANRKLYPSWYERPVFPSRMVLLHEFPGDILPWVDGEYFKDTDRFHKRLEEIHASASRSRGYSLRFDVWGDDSLFFADQPVNPIPKDQDDLRYQQRWSCRGRIYKRHSLPHRRSFTKSGDQGHIDNNVQISHYQQFRNSQISCGHTPPFDPEAAIWDFERLGELGYCLCGWRLSRSERYQPLYQEEEPEDLWHNLGSGCLMICEPYERDVHADELSLYTDSDDWGVYGQIERYKTNLKWRKGEKRRQNGLFPSRGYRSRLGSRRKGGGRFTPELKFDHNLEEANEQDLDCVESTDIFKFSAQN</sequence>
<name>A0AAV9W8Y7_9PEZI</name>
<organism evidence="1 2">
    <name type="scientific">Arthrobotrys musiformis</name>
    <dbReference type="NCBI Taxonomy" id="47236"/>
    <lineage>
        <taxon>Eukaryota</taxon>
        <taxon>Fungi</taxon>
        <taxon>Dikarya</taxon>
        <taxon>Ascomycota</taxon>
        <taxon>Pezizomycotina</taxon>
        <taxon>Orbiliomycetes</taxon>
        <taxon>Orbiliales</taxon>
        <taxon>Orbiliaceae</taxon>
        <taxon>Arthrobotrys</taxon>
    </lineage>
</organism>
<comment type="caution">
    <text evidence="1">The sequence shown here is derived from an EMBL/GenBank/DDBJ whole genome shotgun (WGS) entry which is preliminary data.</text>
</comment>
<proteinExistence type="predicted"/>
<keyword evidence="2" id="KW-1185">Reference proteome</keyword>
<accession>A0AAV9W8Y7</accession>
<protein>
    <recommendedName>
        <fullName evidence="3">F-box domain-containing protein</fullName>
    </recommendedName>
</protein>
<dbReference type="Proteomes" id="UP001370758">
    <property type="component" value="Unassembled WGS sequence"/>
</dbReference>
<evidence type="ECO:0008006" key="3">
    <source>
        <dbReference type="Google" id="ProtNLM"/>
    </source>
</evidence>
<gene>
    <name evidence="1" type="ORF">TWF481_006584</name>
</gene>
<dbReference type="EMBL" id="JAVHJL010000004">
    <property type="protein sequence ID" value="KAK6504645.1"/>
    <property type="molecule type" value="Genomic_DNA"/>
</dbReference>
<dbReference type="AlphaFoldDB" id="A0AAV9W8Y7"/>
<reference evidence="1 2" key="1">
    <citation type="submission" date="2023-08" db="EMBL/GenBank/DDBJ databases">
        <authorList>
            <person name="Palmer J.M."/>
        </authorList>
    </citation>
    <scope>NUCLEOTIDE SEQUENCE [LARGE SCALE GENOMIC DNA]</scope>
    <source>
        <strain evidence="1 2">TWF481</strain>
    </source>
</reference>